<dbReference type="EMBL" id="BARS01008113">
    <property type="protein sequence ID" value="GAF74159.1"/>
    <property type="molecule type" value="Genomic_DNA"/>
</dbReference>
<gene>
    <name evidence="3" type="ORF">S01H1_15543</name>
</gene>
<sequence>MACSTTKGTLLDEAAERDKKDSTVKNFAEDPDPFEPEAEVTGLEIRSYPRGADVYLDNRYMGITPLLLDDVEPGRHKLNLKMEGYYSESEWIDYSGDYDSYYFELDEITGFLKVEAFPPEAEIKFDSFWLPAGRLHELPIGFYNLGIRAFGYEETSRPVKIYMRKVTEVRVTLKGAAFALSDLQSNRTAFNPRNAGLLGTARIRFRVTSHGSGQARITDPEGRVVLTRNLG</sequence>
<evidence type="ECO:0000259" key="2">
    <source>
        <dbReference type="Pfam" id="PF08308"/>
    </source>
</evidence>
<feature type="compositionally biased region" description="Basic and acidic residues" evidence="1">
    <location>
        <begin position="14"/>
        <end position="23"/>
    </location>
</feature>
<feature type="domain" description="PEGA" evidence="2">
    <location>
        <begin position="42"/>
        <end position="86"/>
    </location>
</feature>
<dbReference type="PANTHER" id="PTHR36194">
    <property type="entry name" value="S-LAYER-LIKE PROTEIN"/>
    <property type="match status" value="1"/>
</dbReference>
<feature type="non-terminal residue" evidence="3">
    <location>
        <position position="231"/>
    </location>
</feature>
<organism evidence="3">
    <name type="scientific">marine sediment metagenome</name>
    <dbReference type="NCBI Taxonomy" id="412755"/>
    <lineage>
        <taxon>unclassified sequences</taxon>
        <taxon>metagenomes</taxon>
        <taxon>ecological metagenomes</taxon>
    </lineage>
</organism>
<comment type="caution">
    <text evidence="3">The sequence shown here is derived from an EMBL/GenBank/DDBJ whole genome shotgun (WGS) entry which is preliminary data.</text>
</comment>
<evidence type="ECO:0000256" key="1">
    <source>
        <dbReference type="SAM" id="MobiDB-lite"/>
    </source>
</evidence>
<name>X0RZA8_9ZZZZ</name>
<accession>X0RZA8</accession>
<dbReference type="PANTHER" id="PTHR36194:SF1">
    <property type="entry name" value="S-LAYER-LIKE PROTEIN"/>
    <property type="match status" value="1"/>
</dbReference>
<evidence type="ECO:0000313" key="3">
    <source>
        <dbReference type="EMBL" id="GAF74159.1"/>
    </source>
</evidence>
<proteinExistence type="predicted"/>
<reference evidence="3" key="1">
    <citation type="journal article" date="2014" name="Front. Microbiol.">
        <title>High frequency of phylogenetically diverse reductive dehalogenase-homologous genes in deep subseafloor sedimentary metagenomes.</title>
        <authorList>
            <person name="Kawai M."/>
            <person name="Futagami T."/>
            <person name="Toyoda A."/>
            <person name="Takaki Y."/>
            <person name="Nishi S."/>
            <person name="Hori S."/>
            <person name="Arai W."/>
            <person name="Tsubouchi T."/>
            <person name="Morono Y."/>
            <person name="Uchiyama I."/>
            <person name="Ito T."/>
            <person name="Fujiyama A."/>
            <person name="Inagaki F."/>
            <person name="Takami H."/>
        </authorList>
    </citation>
    <scope>NUCLEOTIDE SEQUENCE</scope>
    <source>
        <strain evidence="3">Expedition CK06-06</strain>
    </source>
</reference>
<dbReference type="InterPro" id="IPR013229">
    <property type="entry name" value="PEGA"/>
</dbReference>
<feature type="region of interest" description="Disordered" evidence="1">
    <location>
        <begin position="1"/>
        <end position="35"/>
    </location>
</feature>
<protein>
    <recommendedName>
        <fullName evidence="2">PEGA domain-containing protein</fullName>
    </recommendedName>
</protein>
<dbReference type="AlphaFoldDB" id="X0RZA8"/>
<dbReference type="Pfam" id="PF08308">
    <property type="entry name" value="PEGA"/>
    <property type="match status" value="1"/>
</dbReference>